<reference evidence="2 3" key="1">
    <citation type="journal article" date="2015" name="PLoS Pathog.">
        <title>Leptomonas seymouri: Adaptations to the Dixenous Life Cycle Analyzed by Genome Sequencing, Transcriptome Profiling and Co-infection with Leishmania donovani.</title>
        <authorList>
            <person name="Kraeva N."/>
            <person name="Butenko A."/>
            <person name="Hlavacova J."/>
            <person name="Kostygov A."/>
            <person name="Myskova J."/>
            <person name="Grybchuk D."/>
            <person name="Lestinova T."/>
            <person name="Votypka J."/>
            <person name="Volf P."/>
            <person name="Opperdoes F."/>
            <person name="Flegontov P."/>
            <person name="Lukes J."/>
            <person name="Yurchenko V."/>
        </authorList>
    </citation>
    <scope>NUCLEOTIDE SEQUENCE [LARGE SCALE GENOMIC DNA]</scope>
    <source>
        <strain evidence="2 3">ATCC 30220</strain>
    </source>
</reference>
<proteinExistence type="predicted"/>
<sequence length="116" mass="12333">MLLLLLVERGALYSHGTGLFLSSTPSFPVSHLCSIADAQSKKIHQPSRLIPGSPMDSREEVVPLAALEAVNVDRSEEANFGLLKEPGPPAPDVPRVTKEGESAPPIPTELLELLSG</sequence>
<dbReference type="OrthoDB" id="268006at2759"/>
<dbReference type="Proteomes" id="UP000038009">
    <property type="component" value="Unassembled WGS sequence"/>
</dbReference>
<comment type="caution">
    <text evidence="2">The sequence shown here is derived from an EMBL/GenBank/DDBJ whole genome shotgun (WGS) entry which is preliminary data.</text>
</comment>
<gene>
    <name evidence="2" type="ORF">ABL78_2632</name>
</gene>
<name>A0A0N1PEB4_LEPSE</name>
<evidence type="ECO:0000313" key="3">
    <source>
        <dbReference type="Proteomes" id="UP000038009"/>
    </source>
</evidence>
<feature type="region of interest" description="Disordered" evidence="1">
    <location>
        <begin position="80"/>
        <end position="116"/>
    </location>
</feature>
<organism evidence="2 3">
    <name type="scientific">Leptomonas seymouri</name>
    <dbReference type="NCBI Taxonomy" id="5684"/>
    <lineage>
        <taxon>Eukaryota</taxon>
        <taxon>Discoba</taxon>
        <taxon>Euglenozoa</taxon>
        <taxon>Kinetoplastea</taxon>
        <taxon>Metakinetoplastina</taxon>
        <taxon>Trypanosomatida</taxon>
        <taxon>Trypanosomatidae</taxon>
        <taxon>Leishmaniinae</taxon>
        <taxon>Leptomonas</taxon>
    </lineage>
</organism>
<evidence type="ECO:0000256" key="1">
    <source>
        <dbReference type="SAM" id="MobiDB-lite"/>
    </source>
</evidence>
<protein>
    <submittedName>
        <fullName evidence="2">Uncharacterized protein</fullName>
    </submittedName>
</protein>
<dbReference type="EMBL" id="LJSK01000056">
    <property type="protein sequence ID" value="KPI88270.1"/>
    <property type="molecule type" value="Genomic_DNA"/>
</dbReference>
<accession>A0A0N1PEB4</accession>
<dbReference type="AlphaFoldDB" id="A0A0N1PEB4"/>
<evidence type="ECO:0000313" key="2">
    <source>
        <dbReference type="EMBL" id="KPI88270.1"/>
    </source>
</evidence>
<dbReference type="VEuPathDB" id="TriTrypDB:Lsey_0056_0090"/>
<keyword evidence="3" id="KW-1185">Reference proteome</keyword>